<protein>
    <submittedName>
        <fullName evidence="3">Uncharacterized protein</fullName>
    </submittedName>
</protein>
<reference evidence="3 4" key="1">
    <citation type="journal article" date="2015" name="Nat. Commun.">
        <title>Lucilia cuprina genome unlocks parasitic fly biology to underpin future interventions.</title>
        <authorList>
            <person name="Anstead C.A."/>
            <person name="Korhonen P.K."/>
            <person name="Young N.D."/>
            <person name="Hall R.S."/>
            <person name="Jex A.R."/>
            <person name="Murali S.C."/>
            <person name="Hughes D.S."/>
            <person name="Lee S.F."/>
            <person name="Perry T."/>
            <person name="Stroehlein A.J."/>
            <person name="Ansell B.R."/>
            <person name="Breugelmans B."/>
            <person name="Hofmann A."/>
            <person name="Qu J."/>
            <person name="Dugan S."/>
            <person name="Lee S.L."/>
            <person name="Chao H."/>
            <person name="Dinh H."/>
            <person name="Han Y."/>
            <person name="Doddapaneni H.V."/>
            <person name="Worley K.C."/>
            <person name="Muzny D.M."/>
            <person name="Ioannidis P."/>
            <person name="Waterhouse R.M."/>
            <person name="Zdobnov E.M."/>
            <person name="James P.J."/>
            <person name="Bagnall N.H."/>
            <person name="Kotze A.C."/>
            <person name="Gibbs R.A."/>
            <person name="Richards S."/>
            <person name="Batterham P."/>
            <person name="Gasser R.B."/>
        </authorList>
    </citation>
    <scope>NUCLEOTIDE SEQUENCE [LARGE SCALE GENOMIC DNA]</scope>
    <source>
        <strain evidence="3 4">LS</strain>
        <tissue evidence="3">Full body</tissue>
    </source>
</reference>
<evidence type="ECO:0000313" key="3">
    <source>
        <dbReference type="EMBL" id="KNC29232.1"/>
    </source>
</evidence>
<evidence type="ECO:0000256" key="1">
    <source>
        <dbReference type="SAM" id="MobiDB-lite"/>
    </source>
</evidence>
<dbReference type="AlphaFoldDB" id="A0A0L0CAE9"/>
<feature type="chain" id="PRO_5005536055" evidence="2">
    <location>
        <begin position="19"/>
        <end position="205"/>
    </location>
</feature>
<sequence>MKLFIAILVLCSLVICFSSPIDNKNLKSLLDADTSVHSDTDIKPISPDNSENIRAFNNDEHIRIARHHGYGGYGGGYGGYGGGYGGYGGYYDLVKICGPLNNRGGGLICGGYNGHARERPTTLLDVADAGDLYSNSADRFARHWGGGGWGGRGGWGGGGWGGRGGWGGGGWGGRGGWGGGGWGGRGGWGGGGWGGRGGWGGGGWG</sequence>
<feature type="region of interest" description="Disordered" evidence="1">
    <location>
        <begin position="186"/>
        <end position="205"/>
    </location>
</feature>
<accession>A0A0L0CAE9</accession>
<proteinExistence type="predicted"/>
<keyword evidence="2" id="KW-0732">Signal</keyword>
<feature type="signal peptide" evidence="2">
    <location>
        <begin position="1"/>
        <end position="18"/>
    </location>
</feature>
<organism evidence="3 4">
    <name type="scientific">Lucilia cuprina</name>
    <name type="common">Green bottle fly</name>
    <name type="synonym">Australian sheep blowfly</name>
    <dbReference type="NCBI Taxonomy" id="7375"/>
    <lineage>
        <taxon>Eukaryota</taxon>
        <taxon>Metazoa</taxon>
        <taxon>Ecdysozoa</taxon>
        <taxon>Arthropoda</taxon>
        <taxon>Hexapoda</taxon>
        <taxon>Insecta</taxon>
        <taxon>Pterygota</taxon>
        <taxon>Neoptera</taxon>
        <taxon>Endopterygota</taxon>
        <taxon>Diptera</taxon>
        <taxon>Brachycera</taxon>
        <taxon>Muscomorpha</taxon>
        <taxon>Oestroidea</taxon>
        <taxon>Calliphoridae</taxon>
        <taxon>Luciliinae</taxon>
        <taxon>Lucilia</taxon>
    </lineage>
</organism>
<evidence type="ECO:0000256" key="2">
    <source>
        <dbReference type="SAM" id="SignalP"/>
    </source>
</evidence>
<keyword evidence="4" id="KW-1185">Reference proteome</keyword>
<comment type="caution">
    <text evidence="3">The sequence shown here is derived from an EMBL/GenBank/DDBJ whole genome shotgun (WGS) entry which is preliminary data.</text>
</comment>
<dbReference type="EMBL" id="JRES01000678">
    <property type="protein sequence ID" value="KNC29232.1"/>
    <property type="molecule type" value="Genomic_DNA"/>
</dbReference>
<name>A0A0L0CAE9_LUCCU</name>
<gene>
    <name evidence="3" type="ORF">FF38_02465</name>
</gene>
<evidence type="ECO:0000313" key="4">
    <source>
        <dbReference type="Proteomes" id="UP000037069"/>
    </source>
</evidence>
<dbReference type="OrthoDB" id="10440534at2759"/>
<dbReference type="STRING" id="7375.A0A0L0CAE9"/>
<dbReference type="Proteomes" id="UP000037069">
    <property type="component" value="Unassembled WGS sequence"/>
</dbReference>